<dbReference type="RefSeq" id="WP_083051068.1">
    <property type="nucleotide sequence ID" value="NZ_MWQY01000012.1"/>
</dbReference>
<gene>
    <name evidence="1" type="ORF">B4O97_11840</name>
</gene>
<reference evidence="1 2" key="1">
    <citation type="submission" date="2017-03" db="EMBL/GenBank/DDBJ databases">
        <title>Draft Genome sequence of Marispirochaeta sp. strain JC444.</title>
        <authorList>
            <person name="Shivani Y."/>
            <person name="Subhash Y."/>
            <person name="Sasikala C."/>
            <person name="Ramana C."/>
        </authorList>
    </citation>
    <scope>NUCLEOTIDE SEQUENCE [LARGE SCALE GENOMIC DNA]</scope>
    <source>
        <strain evidence="1 2">JC444</strain>
    </source>
</reference>
<evidence type="ECO:0000313" key="2">
    <source>
        <dbReference type="Proteomes" id="UP000192343"/>
    </source>
</evidence>
<dbReference type="EMBL" id="MWQY01000012">
    <property type="protein sequence ID" value="ORC34633.1"/>
    <property type="molecule type" value="Genomic_DNA"/>
</dbReference>
<dbReference type="STRING" id="1963862.B4O97_11840"/>
<comment type="caution">
    <text evidence="1">The sequence shown here is derived from an EMBL/GenBank/DDBJ whole genome shotgun (WGS) entry which is preliminary data.</text>
</comment>
<keyword evidence="2" id="KW-1185">Reference proteome</keyword>
<evidence type="ECO:0000313" key="1">
    <source>
        <dbReference type="EMBL" id="ORC34633.1"/>
    </source>
</evidence>
<dbReference type="AlphaFoldDB" id="A0A1Y1RWM7"/>
<dbReference type="SUPFAM" id="SSF56935">
    <property type="entry name" value="Porins"/>
    <property type="match status" value="1"/>
</dbReference>
<dbReference type="Proteomes" id="UP000192343">
    <property type="component" value="Unassembled WGS sequence"/>
</dbReference>
<proteinExistence type="predicted"/>
<protein>
    <submittedName>
        <fullName evidence="1">Uncharacterized protein</fullName>
    </submittedName>
</protein>
<name>A0A1Y1RWM7_9SPIO</name>
<organism evidence="1 2">
    <name type="scientific">Marispirochaeta aestuarii</name>
    <dbReference type="NCBI Taxonomy" id="1963862"/>
    <lineage>
        <taxon>Bacteria</taxon>
        <taxon>Pseudomonadati</taxon>
        <taxon>Spirochaetota</taxon>
        <taxon>Spirochaetia</taxon>
        <taxon>Spirochaetales</taxon>
        <taxon>Spirochaetaceae</taxon>
        <taxon>Marispirochaeta</taxon>
    </lineage>
</organism>
<accession>A0A1Y1RWM7</accession>
<sequence length="433" mass="47995">MGRRIVTLGLIVVGVCFFSAPLLYSQQNDQEQESVNIDDLFDMDPEEVWDPDENAPKEEEPAGIDLEELTTAPPDIRGVVNAGVGLGIGLIEWPGSNEADGRSTQELTRFSGFYSTTSAITVDARPEPHLRFHGSLETSLDADTLEFKNPYISELFIDYTLNNTFFFRVGKQELTWGQALLLENPADLVYRLDEGVGVRGSAPVGPGTAEAVVYSKARWISEDFDNTDPRAFAYAGQWAMSRGSFFLGFSGHYKMKDDEEGDLATAASLSFGLGPFAVAGDFVQHWKTPEELEPADCWDALGQIIWQSPNQSWTILGEYWFDSEIIDYSGHYAGLGIKPPKIFGNKWQPGFTWKHAFQDESGEVVLAMSGKVAPNLRLTLGVPVIYGAPGSYYREELVEQVEEDEVPLESDDARIPVDNVVSFLISLSFSYSF</sequence>
<dbReference type="OrthoDB" id="354691at2"/>